<comment type="catalytic activity">
    <reaction evidence="6 9">
        <text>phosphonoacetaldehyde + H2O = acetaldehyde + phosphate + H(+)</text>
        <dbReference type="Rhea" id="RHEA:18905"/>
        <dbReference type="ChEBI" id="CHEBI:15343"/>
        <dbReference type="ChEBI" id="CHEBI:15377"/>
        <dbReference type="ChEBI" id="CHEBI:15378"/>
        <dbReference type="ChEBI" id="CHEBI:43474"/>
        <dbReference type="ChEBI" id="CHEBI:58383"/>
        <dbReference type="EC" id="3.11.1.1"/>
    </reaction>
</comment>
<dbReference type="Gene3D" id="3.40.50.1000">
    <property type="entry name" value="HAD superfamily/HAD-like"/>
    <property type="match status" value="1"/>
</dbReference>
<accession>A0A1Y0ICM5</accession>
<comment type="cofactor">
    <cofactor evidence="9">
        <name>Mg(2+)</name>
        <dbReference type="ChEBI" id="CHEBI:18420"/>
    </cofactor>
    <text evidence="9">Binds 1 Mg(2+) ion per subunit.</text>
</comment>
<proteinExistence type="inferred from homology"/>
<dbReference type="GO" id="GO:0005829">
    <property type="term" value="C:cytosol"/>
    <property type="evidence" value="ECO:0007669"/>
    <property type="project" value="TreeGrafter"/>
</dbReference>
<dbReference type="SFLD" id="SFLDS00003">
    <property type="entry name" value="Haloacid_Dehalogenase"/>
    <property type="match status" value="1"/>
</dbReference>
<dbReference type="OrthoDB" id="5504491at2"/>
<feature type="binding site" evidence="9">
    <location>
        <position position="20"/>
    </location>
    <ligand>
        <name>Mg(2+)</name>
        <dbReference type="ChEBI" id="CHEBI:18420"/>
    </ligand>
</feature>
<comment type="similarity">
    <text evidence="9">Belongs to the HAD-like hydrolase superfamily. PhnX family.</text>
</comment>
<evidence type="ECO:0000256" key="6">
    <source>
        <dbReference type="ARBA" id="ARBA00052005"/>
    </source>
</evidence>
<dbReference type="EMBL" id="CP021425">
    <property type="protein sequence ID" value="ARU58010.1"/>
    <property type="molecule type" value="Genomic_DNA"/>
</dbReference>
<dbReference type="KEGG" id="ome:OLMES_3991"/>
<feature type="binding site" evidence="9">
    <location>
        <position position="18"/>
    </location>
    <ligand>
        <name>Mg(2+)</name>
        <dbReference type="ChEBI" id="CHEBI:18420"/>
    </ligand>
</feature>
<organism evidence="10 11">
    <name type="scientific">Oleiphilus messinensis</name>
    <dbReference type="NCBI Taxonomy" id="141451"/>
    <lineage>
        <taxon>Bacteria</taxon>
        <taxon>Pseudomonadati</taxon>
        <taxon>Pseudomonadota</taxon>
        <taxon>Gammaproteobacteria</taxon>
        <taxon>Oceanospirillales</taxon>
        <taxon>Oleiphilaceae</taxon>
        <taxon>Oleiphilus</taxon>
    </lineage>
</organism>
<reference evidence="10 11" key="1">
    <citation type="submission" date="2017-05" db="EMBL/GenBank/DDBJ databases">
        <title>Genomic insights into alkan degradation activity of Oleiphilus messinensis.</title>
        <authorList>
            <person name="Kozyavkin S.A."/>
            <person name="Slesarev A.I."/>
            <person name="Golyshin P.N."/>
            <person name="Korzhenkov A."/>
            <person name="Golyshina O.N."/>
            <person name="Toshchakov S.V."/>
        </authorList>
    </citation>
    <scope>NUCLEOTIDE SEQUENCE [LARGE SCALE GENOMIC DNA]</scope>
    <source>
        <strain evidence="10 11">ME102</strain>
    </source>
</reference>
<dbReference type="Gene3D" id="1.10.150.240">
    <property type="entry name" value="Putative phosphatase, domain 2"/>
    <property type="match status" value="1"/>
</dbReference>
<keyword evidence="11" id="KW-1185">Reference proteome</keyword>
<evidence type="ECO:0000256" key="1">
    <source>
        <dbReference type="ARBA" id="ARBA00011738"/>
    </source>
</evidence>
<evidence type="ECO:0000256" key="5">
    <source>
        <dbReference type="ARBA" id="ARBA00023270"/>
    </source>
</evidence>
<comment type="subunit">
    <text evidence="1 9">Homodimer.</text>
</comment>
<keyword evidence="3 9" id="KW-0378">Hydrolase</keyword>
<feature type="binding site" evidence="9">
    <location>
        <position position="192"/>
    </location>
    <ligand>
        <name>Mg(2+)</name>
        <dbReference type="ChEBI" id="CHEBI:18420"/>
    </ligand>
</feature>
<dbReference type="InterPro" id="IPR036412">
    <property type="entry name" value="HAD-like_sf"/>
</dbReference>
<dbReference type="EC" id="3.11.1.1" evidence="8 9"/>
<evidence type="ECO:0000256" key="8">
    <source>
        <dbReference type="ARBA" id="ARBA00066472"/>
    </source>
</evidence>
<dbReference type="GO" id="GO:0008967">
    <property type="term" value="F:phosphoglycolate phosphatase activity"/>
    <property type="evidence" value="ECO:0007669"/>
    <property type="project" value="TreeGrafter"/>
</dbReference>
<dbReference type="GO" id="GO:0050194">
    <property type="term" value="F:phosphonoacetaldehyde hydrolase activity"/>
    <property type="evidence" value="ECO:0007669"/>
    <property type="project" value="UniProtKB-UniRule"/>
</dbReference>
<dbReference type="NCBIfam" id="TIGR01509">
    <property type="entry name" value="HAD-SF-IA-v3"/>
    <property type="match status" value="1"/>
</dbReference>
<evidence type="ECO:0000256" key="7">
    <source>
        <dbReference type="ARBA" id="ARBA00056573"/>
    </source>
</evidence>
<comment type="function">
    <text evidence="7 9">Involved in phosphonate degradation.</text>
</comment>
<dbReference type="GO" id="GO:0006281">
    <property type="term" value="P:DNA repair"/>
    <property type="evidence" value="ECO:0007669"/>
    <property type="project" value="TreeGrafter"/>
</dbReference>
<evidence type="ECO:0000256" key="3">
    <source>
        <dbReference type="ARBA" id="ARBA00022801"/>
    </source>
</evidence>
<dbReference type="AlphaFoldDB" id="A0A1Y0ICM5"/>
<dbReference type="InterPro" id="IPR006323">
    <property type="entry name" value="Phosphonoacetald_hydro"/>
</dbReference>
<dbReference type="HAMAP" id="MF_01375">
    <property type="entry name" value="PhnX"/>
    <property type="match status" value="1"/>
</dbReference>
<evidence type="ECO:0000313" key="10">
    <source>
        <dbReference type="EMBL" id="ARU58010.1"/>
    </source>
</evidence>
<dbReference type="Proteomes" id="UP000196027">
    <property type="component" value="Chromosome"/>
</dbReference>
<keyword evidence="2 9" id="KW-0479">Metal-binding</keyword>
<dbReference type="GO" id="GO:0019700">
    <property type="term" value="P:organic phosphonate catabolic process"/>
    <property type="evidence" value="ECO:0007669"/>
    <property type="project" value="InterPro"/>
</dbReference>
<dbReference type="GO" id="GO:0000287">
    <property type="term" value="F:magnesium ion binding"/>
    <property type="evidence" value="ECO:0007669"/>
    <property type="project" value="UniProtKB-UniRule"/>
</dbReference>
<protein>
    <recommendedName>
        <fullName evidence="8 9">Phosphonoacetaldehyde hydrolase</fullName>
        <shortName evidence="9">Phosphonatase</shortName>
        <ecNumber evidence="8 9">3.11.1.1</ecNumber>
    </recommendedName>
    <alternativeName>
        <fullName evidence="9">Phosphonoacetaldehyde phosphonohydrolase</fullName>
    </alternativeName>
</protein>
<dbReference type="InterPro" id="IPR023214">
    <property type="entry name" value="HAD_sf"/>
</dbReference>
<feature type="active site" description="Nucleophile" evidence="9">
    <location>
        <position position="18"/>
    </location>
</feature>
<feature type="active site" description="Schiff-base intermediate with substrate" evidence="9">
    <location>
        <position position="59"/>
    </location>
</feature>
<dbReference type="InterPro" id="IPR006439">
    <property type="entry name" value="HAD-SF_hydro_IA"/>
</dbReference>
<evidence type="ECO:0000256" key="9">
    <source>
        <dbReference type="HAMAP-Rule" id="MF_01375"/>
    </source>
</evidence>
<keyword evidence="4 9" id="KW-0460">Magnesium</keyword>
<dbReference type="SFLD" id="SFLDG01135">
    <property type="entry name" value="C1.5.6:_HAD__Beta-PGM__Phospha"/>
    <property type="match status" value="1"/>
</dbReference>
<dbReference type="SUPFAM" id="SSF56784">
    <property type="entry name" value="HAD-like"/>
    <property type="match status" value="1"/>
</dbReference>
<dbReference type="PANTHER" id="PTHR43434:SF19">
    <property type="entry name" value="PHOSPHONOACETALDEHYDE HYDROLASE"/>
    <property type="match status" value="1"/>
</dbReference>
<dbReference type="RefSeq" id="WP_087462837.1">
    <property type="nucleotide sequence ID" value="NZ_CP021425.1"/>
</dbReference>
<evidence type="ECO:0000256" key="2">
    <source>
        <dbReference type="ARBA" id="ARBA00022723"/>
    </source>
</evidence>
<sequence>MFHYQRKYSGAIQAVIFDWAGTTVDFGSMAPIQAFKMLFAKEGITVSDTQARAPMGTEKREHIRQMLAMEAIRKAWLESKGTAPTEQCIDRLYHEFVPIQIEAIRTTTQLIPGLVDTLNDLKARSIHIGANTGYNTEMYQAVAAAAAELGYQPEANVCATEVSLGRPYPYMAQAVMQKLGVVAVQSCIKVDDTTTGIEEGLNAGMWTVAVALTGNYLGYGPEEWAALDESERQPLIESARLAASRSGAHFVIDSVAELPAVIDKIEQRLSQGMHP</sequence>
<name>A0A1Y0ICM5_9GAMM</name>
<keyword evidence="5 9" id="KW-0704">Schiff base</keyword>
<dbReference type="SFLD" id="SFLDG01129">
    <property type="entry name" value="C1.5:_HAD__Beta-PGM__Phosphata"/>
    <property type="match status" value="1"/>
</dbReference>
<dbReference type="InterPro" id="IPR023198">
    <property type="entry name" value="PGP-like_dom2"/>
</dbReference>
<dbReference type="InterPro" id="IPR050155">
    <property type="entry name" value="HAD-like_hydrolase_sf"/>
</dbReference>
<gene>
    <name evidence="9" type="primary">phnX</name>
    <name evidence="10" type="ORF">OLMES_3991</name>
</gene>
<dbReference type="PANTHER" id="PTHR43434">
    <property type="entry name" value="PHOSPHOGLYCOLATE PHOSPHATASE"/>
    <property type="match status" value="1"/>
</dbReference>
<dbReference type="FunFam" id="1.10.150.240:FF:000006">
    <property type="entry name" value="Phosphonoacetaldehyde hydrolase"/>
    <property type="match status" value="1"/>
</dbReference>
<dbReference type="NCBIfam" id="TIGR01422">
    <property type="entry name" value="phosphonatase"/>
    <property type="match status" value="1"/>
</dbReference>
<evidence type="ECO:0000256" key="4">
    <source>
        <dbReference type="ARBA" id="ARBA00022842"/>
    </source>
</evidence>
<dbReference type="Pfam" id="PF00702">
    <property type="entry name" value="Hydrolase"/>
    <property type="match status" value="1"/>
</dbReference>
<evidence type="ECO:0000313" key="11">
    <source>
        <dbReference type="Proteomes" id="UP000196027"/>
    </source>
</evidence>